<dbReference type="SMART" id="SM00636">
    <property type="entry name" value="Glyco_18"/>
    <property type="match status" value="1"/>
</dbReference>
<feature type="compositionally biased region" description="Low complexity" evidence="13">
    <location>
        <begin position="1155"/>
        <end position="1164"/>
    </location>
</feature>
<dbReference type="SUPFAM" id="SSF55486">
    <property type="entry name" value="Metalloproteases ('zincins'), catalytic domain"/>
    <property type="match status" value="1"/>
</dbReference>
<dbReference type="InterPro" id="IPR001223">
    <property type="entry name" value="Glyco_hydro18_cat"/>
</dbReference>
<dbReference type="OrthoDB" id="73875at2759"/>
<dbReference type="InterPro" id="IPR001579">
    <property type="entry name" value="Glyco_hydro_18_chit_AS"/>
</dbReference>
<dbReference type="SUPFAM" id="SSF54556">
    <property type="entry name" value="Chitinase insertion domain"/>
    <property type="match status" value="1"/>
</dbReference>
<dbReference type="SUPFAM" id="SSF57016">
    <property type="entry name" value="Plant lectins/antimicrobial peptides"/>
    <property type="match status" value="1"/>
</dbReference>
<dbReference type="PROSITE" id="PS51782">
    <property type="entry name" value="LYSM"/>
    <property type="match status" value="2"/>
</dbReference>
<comment type="catalytic activity">
    <reaction evidence="1">
        <text>Random endo-hydrolysis of N-acetyl-beta-D-glucosaminide (1-&gt;4)-beta-linkages in chitin and chitodextrins.</text>
        <dbReference type="EC" id="3.2.1.14"/>
    </reaction>
</comment>
<evidence type="ECO:0000313" key="18">
    <source>
        <dbReference type="EMBL" id="EPS30131.1"/>
    </source>
</evidence>
<dbReference type="GO" id="GO:0008237">
    <property type="term" value="F:metallopeptidase activity"/>
    <property type="evidence" value="ECO:0007669"/>
    <property type="project" value="InterPro"/>
</dbReference>
<dbReference type="Pfam" id="PF00704">
    <property type="entry name" value="Glyco_hydro_18"/>
    <property type="match status" value="1"/>
</dbReference>
<name>S7ZN64_PENO1</name>
<evidence type="ECO:0000256" key="1">
    <source>
        <dbReference type="ARBA" id="ARBA00000822"/>
    </source>
</evidence>
<dbReference type="CDD" id="cd00118">
    <property type="entry name" value="LysM"/>
    <property type="match status" value="2"/>
</dbReference>
<evidence type="ECO:0000256" key="9">
    <source>
        <dbReference type="ARBA" id="ARBA00023295"/>
    </source>
</evidence>
<evidence type="ECO:0000256" key="3">
    <source>
        <dbReference type="ARBA" id="ARBA00012729"/>
    </source>
</evidence>
<evidence type="ECO:0000256" key="8">
    <source>
        <dbReference type="ARBA" id="ARBA00023277"/>
    </source>
</evidence>
<feature type="chain" id="PRO_5004547463" description="chitinase" evidence="14">
    <location>
        <begin position="20"/>
        <end position="1354"/>
    </location>
</feature>
<dbReference type="STRING" id="933388.S7ZN64"/>
<dbReference type="Proteomes" id="UP000019376">
    <property type="component" value="Unassembled WGS sequence"/>
</dbReference>
<dbReference type="EC" id="3.2.1.14" evidence="3"/>
<keyword evidence="4 11" id="KW-0147">Chitin-binding</keyword>
<evidence type="ECO:0000256" key="12">
    <source>
        <dbReference type="RuleBase" id="RU000489"/>
    </source>
</evidence>
<reference evidence="18 19" key="1">
    <citation type="journal article" date="2013" name="PLoS ONE">
        <title>Genomic and secretomic analyses reveal unique features of the lignocellulolytic enzyme system of Penicillium decumbens.</title>
        <authorList>
            <person name="Liu G."/>
            <person name="Zhang L."/>
            <person name="Wei X."/>
            <person name="Zou G."/>
            <person name="Qin Y."/>
            <person name="Ma L."/>
            <person name="Li J."/>
            <person name="Zheng H."/>
            <person name="Wang S."/>
            <person name="Wang C."/>
            <person name="Xun L."/>
            <person name="Zhao G.-P."/>
            <person name="Zhou Z."/>
            <person name="Qu Y."/>
        </authorList>
    </citation>
    <scope>NUCLEOTIDE SEQUENCE [LARGE SCALE GENOMIC DNA]</scope>
    <source>
        <strain evidence="19">114-2 / CGMCC 5302</strain>
    </source>
</reference>
<evidence type="ECO:0000259" key="15">
    <source>
        <dbReference type="PROSITE" id="PS50941"/>
    </source>
</evidence>
<dbReference type="PROSITE" id="PS50941">
    <property type="entry name" value="CHIT_BIND_I_2"/>
    <property type="match status" value="1"/>
</dbReference>
<evidence type="ECO:0000256" key="6">
    <source>
        <dbReference type="ARBA" id="ARBA00023024"/>
    </source>
</evidence>
<feature type="disulfide bond" evidence="11">
    <location>
        <begin position="465"/>
        <end position="469"/>
    </location>
</feature>
<sequence length="1354" mass="146350">MKYVQRAFVLGLASGLVHASQFDPQIEPCPQACSIAGPDSANWTSYHSLDRLRLCKKPLHFDFNYFSPLDSHTTTKACTLDTAKPDVAETQLSSCSGGADKPMDLQVSSWDTSSSDAVAVASVSEVIAALRSQIADSHRSCNNSVAPAASPTVLFASYGDLLAGLYIGSNIDAADATRELSKAVLDASAGSGLGEAKMAQICGANLTSAHTLGLIATRTGSAHLLHQAMQSWTNATCAEGSHQSTKRKMTVVQLPSTVGGSEAADNGLKSRAGTCTYKLVVSGDSCGSLATKCGITATDLYKYNPSSTFCSTLAVGQPICCSAGSLPDLRPKPNADGTCHSYTVQSGDYCALLATKNYITVENIESYNSKTWGWQGCSNLQRGTAICLSSGEPPMPAIVPGTACGPQKAGTTRPENWDDLSGLNPCPLNACCDIWGQCGITSDYCTVSNSSTGAPGTAAPGENGCISNCGTDIVAGSSSVSQRFNIGYFEAFGVDRSCLAMDASQLPSSYSHVHFAFGQVSPSFDVTLDGYQDQFERFSNMTYFKRVLSFGGWSFSTDLDSYPIFREGVTAANRLTFAQNVVAFVERYNLDGVDFDWEYPGAPDIPGIPPGSPTDGANYLSFLKTVRSLLPSGKTLSIAAPASYWYLKGFPIAEMSKVVDYIVYMTYDLHGQWDYNSPFANPGCELGNCLRSHVNLTETESALSMITKAGVPANKVVVGIASYGRSFGMMDPSCTGPNCLFTGPNSTATPGECTDTAGYISQAELERMLSDSARLRRRDVTSWYDKDTDSDMMTYGGGSWVAYMSQKTKISRINRYAAYGFAGAVEWALDLAQFVLGSGDDSVSAAEIEENKQIFTEALNSSNYDTSEFSTYNLTDLATRLVGYDGCSRDQKNQIYSGWQQSWKIMNQLYQEANSGFNFNEAAALEFLGAPAYTKPFQDRVQQAFKQLGTIQPGWSGIFAWKLAVRCDDLYKACPCGNGNAQTIAYTVQKDAKYQTAAINFCDPYFEQDTLDAKIAIYAQPKKAVEYYADMDHYASNQGSTWIHELLHVDWASLKGDPHIYDIKIAVQANDRTKIWTKAYGPVINKALGRMLYSGFWTMQNADSMSLYALARYVQKKLGNIYPHLPLALKPAVDADWPYLVSGLEIYENGTGISTSGSDGDVSTWPSTTSQCSDSDDLDGGWQNQATMTVSGFPMRSDYPADYLSSWSSWAGLTPTTTTTDTPTATPSGTWEISIYSQADCKGDHYEVMGHDINSPLKPCLVISDLGTTDTATSNSCRWYSGGSWESCDKSSLTHPLSWKLKSPGDSCTAYDNAKCERNGSEQSYSTVAGACNNYDKADFDQVKWIALRCGWEP</sequence>
<dbReference type="InterPro" id="IPR057277">
    <property type="entry name" value="LysM_C"/>
</dbReference>
<dbReference type="PANTHER" id="PTHR47700:SF2">
    <property type="entry name" value="CHITINASE"/>
    <property type="match status" value="1"/>
</dbReference>
<evidence type="ECO:0000256" key="11">
    <source>
        <dbReference type="PROSITE-ProRule" id="PRU00261"/>
    </source>
</evidence>
<keyword evidence="8" id="KW-0119">Carbohydrate metabolism</keyword>
<feature type="domain" description="LysM" evidence="16">
    <location>
        <begin position="276"/>
        <end position="321"/>
    </location>
</feature>
<dbReference type="GO" id="GO:0008843">
    <property type="term" value="F:endochitinase activity"/>
    <property type="evidence" value="ECO:0007669"/>
    <property type="project" value="UniProtKB-EC"/>
</dbReference>
<protein>
    <recommendedName>
        <fullName evidence="3">chitinase</fullName>
        <ecNumber evidence="3">3.2.1.14</ecNumber>
    </recommendedName>
</protein>
<keyword evidence="6" id="KW-0146">Chitin degradation</keyword>
<dbReference type="PhylomeDB" id="S7ZN64"/>
<dbReference type="GO" id="GO:0000272">
    <property type="term" value="P:polysaccharide catabolic process"/>
    <property type="evidence" value="ECO:0007669"/>
    <property type="project" value="UniProtKB-KW"/>
</dbReference>
<keyword evidence="9 12" id="KW-0326">Glycosidase</keyword>
<dbReference type="Gene3D" id="3.30.60.10">
    <property type="entry name" value="Endochitinase-like"/>
    <property type="match status" value="1"/>
</dbReference>
<keyword evidence="10" id="KW-0624">Polysaccharide degradation</keyword>
<evidence type="ECO:0000256" key="4">
    <source>
        <dbReference type="ARBA" id="ARBA00022669"/>
    </source>
</evidence>
<dbReference type="InterPro" id="IPR017853">
    <property type="entry name" value="GH"/>
</dbReference>
<dbReference type="InterPro" id="IPR029070">
    <property type="entry name" value="Chitinase_insertion_sf"/>
</dbReference>
<evidence type="ECO:0000256" key="2">
    <source>
        <dbReference type="ARBA" id="ARBA00008682"/>
    </source>
</evidence>
<evidence type="ECO:0000256" key="13">
    <source>
        <dbReference type="SAM" id="MobiDB-lite"/>
    </source>
</evidence>
<dbReference type="InterPro" id="IPR018392">
    <property type="entry name" value="LysM"/>
</dbReference>
<dbReference type="EMBL" id="KB644412">
    <property type="protein sequence ID" value="EPS30131.1"/>
    <property type="molecule type" value="Genomic_DNA"/>
</dbReference>
<organism evidence="18 19">
    <name type="scientific">Penicillium oxalicum (strain 114-2 / CGMCC 5302)</name>
    <name type="common">Penicillium decumbens</name>
    <dbReference type="NCBI Taxonomy" id="933388"/>
    <lineage>
        <taxon>Eukaryota</taxon>
        <taxon>Fungi</taxon>
        <taxon>Dikarya</taxon>
        <taxon>Ascomycota</taxon>
        <taxon>Pezizomycotina</taxon>
        <taxon>Eurotiomycetes</taxon>
        <taxon>Eurotiomycetidae</taxon>
        <taxon>Eurotiales</taxon>
        <taxon>Aspergillaceae</taxon>
        <taxon>Penicillium</taxon>
    </lineage>
</organism>
<dbReference type="Pfam" id="PF01476">
    <property type="entry name" value="LysM"/>
    <property type="match status" value="2"/>
</dbReference>
<comment type="similarity">
    <text evidence="2">Belongs to the glycosyl hydrolase 18 family. Chitinase class V subfamily.</text>
</comment>
<keyword evidence="19" id="KW-1185">Reference proteome</keyword>
<dbReference type="PROSITE" id="PS51910">
    <property type="entry name" value="GH18_2"/>
    <property type="match status" value="1"/>
</dbReference>
<dbReference type="InterPro" id="IPR036861">
    <property type="entry name" value="Endochitinase-like_sf"/>
</dbReference>
<feature type="signal peptide" evidence="14">
    <location>
        <begin position="1"/>
        <end position="19"/>
    </location>
</feature>
<dbReference type="InterPro" id="IPR036779">
    <property type="entry name" value="LysM_dom_sf"/>
</dbReference>
<feature type="region of interest" description="Disordered" evidence="13">
    <location>
        <begin position="1155"/>
        <end position="1178"/>
    </location>
</feature>
<dbReference type="PANTHER" id="PTHR47700">
    <property type="entry name" value="V CHITINASE, PUTATIVE (AFU_ORTHOLOGUE AFUA_6G13720)-RELATED"/>
    <property type="match status" value="1"/>
</dbReference>
<keyword evidence="5 12" id="KW-0378">Hydrolase</keyword>
<dbReference type="Gene3D" id="3.40.390.10">
    <property type="entry name" value="Collagenase (Catalytic Domain)"/>
    <property type="match status" value="1"/>
</dbReference>
<dbReference type="InterPro" id="IPR011583">
    <property type="entry name" value="Chitinase_II/V-like_cat"/>
</dbReference>
<dbReference type="SUPFAM" id="SSF51445">
    <property type="entry name" value="(Trans)glycosidases"/>
    <property type="match status" value="1"/>
</dbReference>
<dbReference type="Pfam" id="PF25139">
    <property type="entry name" value="LysM14_C"/>
    <property type="match status" value="1"/>
</dbReference>
<dbReference type="InterPro" id="IPR024079">
    <property type="entry name" value="MetalloPept_cat_dom_sf"/>
</dbReference>
<dbReference type="Gene3D" id="3.20.20.80">
    <property type="entry name" value="Glycosidases"/>
    <property type="match status" value="1"/>
</dbReference>
<proteinExistence type="inferred from homology"/>
<feature type="domain" description="GH18" evidence="17">
    <location>
        <begin position="483"/>
        <end position="846"/>
    </location>
</feature>
<evidence type="ECO:0000256" key="14">
    <source>
        <dbReference type="SAM" id="SignalP"/>
    </source>
</evidence>
<feature type="domain" description="LysM" evidence="16">
    <location>
        <begin position="340"/>
        <end position="388"/>
    </location>
</feature>
<feature type="disulfide bond" evidence="11">
    <location>
        <begin position="431"/>
        <end position="445"/>
    </location>
</feature>
<feature type="domain" description="Chitin-binding type-1" evidence="15">
    <location>
        <begin position="401"/>
        <end position="471"/>
    </location>
</feature>
<evidence type="ECO:0000256" key="5">
    <source>
        <dbReference type="ARBA" id="ARBA00022801"/>
    </source>
</evidence>
<dbReference type="CDD" id="cd02878">
    <property type="entry name" value="GH18_zymocin_alpha"/>
    <property type="match status" value="1"/>
</dbReference>
<comment type="caution">
    <text evidence="11">Lacks conserved residue(s) required for the propagation of feature annotation.</text>
</comment>
<dbReference type="SUPFAM" id="SSF54106">
    <property type="entry name" value="LysM domain"/>
    <property type="match status" value="2"/>
</dbReference>
<dbReference type="HOGENOM" id="CLU_005690_0_0_1"/>
<evidence type="ECO:0000313" key="19">
    <source>
        <dbReference type="Proteomes" id="UP000019376"/>
    </source>
</evidence>
<dbReference type="Gene3D" id="3.10.50.10">
    <property type="match status" value="1"/>
</dbReference>
<keyword evidence="7" id="KW-0843">Virulence</keyword>
<dbReference type="InterPro" id="IPR053214">
    <property type="entry name" value="LysM12-like"/>
</dbReference>
<gene>
    <name evidence="18" type="ORF">PDE_05081</name>
</gene>
<dbReference type="InterPro" id="IPR001002">
    <property type="entry name" value="Chitin-bd_1"/>
</dbReference>
<dbReference type="SMART" id="SM00257">
    <property type="entry name" value="LysM"/>
    <property type="match status" value="2"/>
</dbReference>
<dbReference type="GO" id="GO:0008061">
    <property type="term" value="F:chitin binding"/>
    <property type="evidence" value="ECO:0007669"/>
    <property type="project" value="UniProtKB-UniRule"/>
</dbReference>
<accession>S7ZN64</accession>
<evidence type="ECO:0000259" key="17">
    <source>
        <dbReference type="PROSITE" id="PS51910"/>
    </source>
</evidence>
<dbReference type="Gene3D" id="3.10.350.10">
    <property type="entry name" value="LysM domain"/>
    <property type="match status" value="2"/>
</dbReference>
<dbReference type="eggNOG" id="KOG2806">
    <property type="taxonomic scope" value="Eukaryota"/>
</dbReference>
<dbReference type="CDD" id="cd00035">
    <property type="entry name" value="ChtBD1"/>
    <property type="match status" value="1"/>
</dbReference>
<feature type="disulfide bond" evidence="11">
    <location>
        <begin position="426"/>
        <end position="438"/>
    </location>
</feature>
<keyword evidence="14" id="KW-0732">Signal</keyword>
<evidence type="ECO:0000256" key="10">
    <source>
        <dbReference type="ARBA" id="ARBA00023326"/>
    </source>
</evidence>
<keyword evidence="11" id="KW-1015">Disulfide bond</keyword>
<dbReference type="GO" id="GO:0006032">
    <property type="term" value="P:chitin catabolic process"/>
    <property type="evidence" value="ECO:0007669"/>
    <property type="project" value="UniProtKB-KW"/>
</dbReference>
<dbReference type="PROSITE" id="PS01095">
    <property type="entry name" value="GH18_1"/>
    <property type="match status" value="1"/>
</dbReference>
<evidence type="ECO:0000256" key="7">
    <source>
        <dbReference type="ARBA" id="ARBA00023026"/>
    </source>
</evidence>
<evidence type="ECO:0000259" key="16">
    <source>
        <dbReference type="PROSITE" id="PS51782"/>
    </source>
</evidence>